<dbReference type="Proteomes" id="UP000246661">
    <property type="component" value="Unassembled WGS sequence"/>
</dbReference>
<sequence length="69" mass="7259">MVVIGAAGVLDTLLEEHATTRSSDHLAELLLDWAVPIAVTWGLIAFSGACPDRVGSRARDDVPDHAAHA</sequence>
<dbReference type="RefSeq" id="WP_110007086.1">
    <property type="nucleotide sequence ID" value="NZ_QGTX01000001.1"/>
</dbReference>
<proteinExistence type="predicted"/>
<comment type="caution">
    <text evidence="1">The sequence shown here is derived from an EMBL/GenBank/DDBJ whole genome shotgun (WGS) entry which is preliminary data.</text>
</comment>
<protein>
    <submittedName>
        <fullName evidence="1">Uncharacterized protein</fullName>
    </submittedName>
</protein>
<dbReference type="OrthoDB" id="3870305at2"/>
<reference evidence="2" key="1">
    <citation type="submission" date="2018-05" db="EMBL/GenBank/DDBJ databases">
        <authorList>
            <person name="Klenk H.-P."/>
            <person name="Huntemann M."/>
            <person name="Clum A."/>
            <person name="Pillay M."/>
            <person name="Palaniappan K."/>
            <person name="Varghese N."/>
            <person name="Mikhailova N."/>
            <person name="Stamatis D."/>
            <person name="Reddy T."/>
            <person name="Daum C."/>
            <person name="Shapiro N."/>
            <person name="Ivanova N."/>
            <person name="Kyrpides N."/>
            <person name="Woyke T."/>
        </authorList>
    </citation>
    <scope>NUCLEOTIDE SEQUENCE [LARGE SCALE GENOMIC DNA]</scope>
    <source>
        <strain evidence="2">DSM 45417</strain>
    </source>
</reference>
<organism evidence="1 2">
    <name type="scientific">Geodermatophilus normandii</name>
    <dbReference type="NCBI Taxonomy" id="1137989"/>
    <lineage>
        <taxon>Bacteria</taxon>
        <taxon>Bacillati</taxon>
        <taxon>Actinomycetota</taxon>
        <taxon>Actinomycetes</taxon>
        <taxon>Geodermatophilales</taxon>
        <taxon>Geodermatophilaceae</taxon>
        <taxon>Geodermatophilus</taxon>
    </lineage>
</organism>
<dbReference type="AlphaFoldDB" id="A0A317QPZ7"/>
<accession>A0A317QPZ7</accession>
<keyword evidence="2" id="KW-1185">Reference proteome</keyword>
<name>A0A317QPZ7_9ACTN</name>
<gene>
    <name evidence="1" type="ORF">JD79_04248</name>
</gene>
<evidence type="ECO:0000313" key="1">
    <source>
        <dbReference type="EMBL" id="PWW25054.1"/>
    </source>
</evidence>
<dbReference type="EMBL" id="QGTX01000001">
    <property type="protein sequence ID" value="PWW25054.1"/>
    <property type="molecule type" value="Genomic_DNA"/>
</dbReference>
<evidence type="ECO:0000313" key="2">
    <source>
        <dbReference type="Proteomes" id="UP000246661"/>
    </source>
</evidence>